<keyword evidence="7" id="KW-0539">Nucleus</keyword>
<evidence type="ECO:0000256" key="2">
    <source>
        <dbReference type="ARBA" id="ARBA00005816"/>
    </source>
</evidence>
<comment type="similarity">
    <text evidence="2">Belongs to the acetyltransferase family. ECO subfamily.</text>
</comment>
<keyword evidence="12" id="KW-1185">Reference proteome</keyword>
<dbReference type="GO" id="GO:0008270">
    <property type="term" value="F:zinc ion binding"/>
    <property type="evidence" value="ECO:0007669"/>
    <property type="project" value="UniProtKB-KW"/>
</dbReference>
<keyword evidence="4" id="KW-0479">Metal-binding</keyword>
<dbReference type="GO" id="GO:0007064">
    <property type="term" value="P:mitotic sister chromatid cohesion"/>
    <property type="evidence" value="ECO:0007669"/>
    <property type="project" value="TreeGrafter"/>
</dbReference>
<dbReference type="InterPro" id="IPR028005">
    <property type="entry name" value="AcTrfase_ESCO_Znf_dom"/>
</dbReference>
<dbReference type="GO" id="GO:0005634">
    <property type="term" value="C:nucleus"/>
    <property type="evidence" value="ECO:0007669"/>
    <property type="project" value="UniProtKB-SubCell"/>
</dbReference>
<keyword evidence="3" id="KW-0808">Transferase</keyword>
<evidence type="ECO:0000256" key="8">
    <source>
        <dbReference type="ARBA" id="ARBA00023306"/>
    </source>
</evidence>
<keyword evidence="8" id="KW-0131">Cell cycle</keyword>
<dbReference type="CTD" id="38812"/>
<dbReference type="Pfam" id="PF13880">
    <property type="entry name" value="Acetyltransf_13"/>
    <property type="match status" value="1"/>
</dbReference>
<sequence>MAFEVLIKSCWNMSVYLPKESLYTPRRVQKCLFGSGESSKKKKICRIQRDLNYSNSSSGEESDLGPMNVMEHSPQKGILLDSPKFLSNSPFNNSNKQTPNQTILDTSERQFGIELQNSIIETPHKSRSPKNKLITSLNLDSKISLPRVHRRKSLNILGIIENSPEKKENNLKRHAFEELENTVTKLLKTDENYLIPKARAALFQDRDYKSKLKNITLSTRNFYSNSETKRDCKIISELAEQKRRVSFIKHASNYKRSMKKHTIAGINAGVSHGIKKPKLKTHLDIKHNNSTGMINVQYTNIQEHFSKKEEQRTELVSSSPEEILSPEIDLNKRFFKIKRSSKRNSSAIVTINNNVKLKIQSDGKMALNRKSSKQAYRQLKHVDTSFDATDLSVDEPELETAIEKEKVSNILKILENDWANDDYDTMEVLINERHEHISPLKPVAVLNDVTMSPASELSTMTSTMNIKDISTPTVHKNISLDNNEVTSEEKYYPLFNKAYSHNKILSGNNKKSTFNAKETTNWQLSMKLNGDDNQYQLDAGQKNFGATQCAECGIVYQIGDPEDENAHLNYHNNKKSLKFSGWKTERVIMEDPFTLSRVILVEPSDSKICWKKVKEVLEYVDRDLGLACTKLPDYEEKKVYLYIRDKAIIGVLVAEHITTAHRMIPELLELDCCTAESSPAKCGISVVWTDLNHRRQGIATKLIDILRAHFYFGYVMPIDDIAFSIPTPSGKIFAEKYTKTRNFKVYS</sequence>
<dbReference type="GO" id="GO:0000785">
    <property type="term" value="C:chromatin"/>
    <property type="evidence" value="ECO:0007669"/>
    <property type="project" value="TreeGrafter"/>
</dbReference>
<comment type="subcellular location">
    <subcellularLocation>
        <location evidence="1">Nucleus</location>
    </subcellularLocation>
</comment>
<evidence type="ECO:0000256" key="7">
    <source>
        <dbReference type="ARBA" id="ARBA00023242"/>
    </source>
</evidence>
<keyword evidence="9" id="KW-0012">Acyltransferase</keyword>
<dbReference type="PANTHER" id="PTHR45884">
    <property type="entry name" value="N-ACETYLTRANSFERASE ECO"/>
    <property type="match status" value="1"/>
</dbReference>
<accession>A0A6J3KCR6</accession>
<keyword evidence="5" id="KW-0863">Zinc-finger</keyword>
<evidence type="ECO:0000256" key="1">
    <source>
        <dbReference type="ARBA" id="ARBA00004123"/>
    </source>
</evidence>
<evidence type="ECO:0000256" key="6">
    <source>
        <dbReference type="ARBA" id="ARBA00022833"/>
    </source>
</evidence>
<keyword evidence="6" id="KW-0862">Zinc</keyword>
<feature type="domain" description="N-acetyltransferase ESCO zinc-finger" evidence="10">
    <location>
        <begin position="534"/>
        <end position="573"/>
    </location>
</feature>
<dbReference type="Pfam" id="PF13878">
    <property type="entry name" value="zf-C2H2_3"/>
    <property type="match status" value="1"/>
</dbReference>
<name>A0A6J3KCR6_9HYME</name>
<evidence type="ECO:0000313" key="12">
    <source>
        <dbReference type="Proteomes" id="UP000504631"/>
    </source>
</evidence>
<dbReference type="PANTHER" id="PTHR45884:SF2">
    <property type="entry name" value="N-ACETYLTRANSFERASE ECO"/>
    <property type="match status" value="1"/>
</dbReference>
<dbReference type="KEGG" id="bvk:117234121"/>
<evidence type="ECO:0000256" key="4">
    <source>
        <dbReference type="ARBA" id="ARBA00022723"/>
    </source>
</evidence>
<dbReference type="Proteomes" id="UP000504631">
    <property type="component" value="Unplaced"/>
</dbReference>
<reference evidence="13" key="1">
    <citation type="submission" date="2025-08" db="UniProtKB">
        <authorList>
            <consortium name="RefSeq"/>
        </authorList>
    </citation>
    <scope>IDENTIFICATION</scope>
    <source>
        <tissue evidence="13">Muscle</tissue>
    </source>
</reference>
<gene>
    <name evidence="13" type="primary">LOC117234121</name>
</gene>
<evidence type="ECO:0000313" key="13">
    <source>
        <dbReference type="RefSeq" id="XP_033350928.1"/>
    </source>
</evidence>
<feature type="domain" description="N-acetyltransferase ESCO acetyl-transferase" evidence="11">
    <location>
        <begin position="679"/>
        <end position="746"/>
    </location>
</feature>
<dbReference type="GeneID" id="117234121"/>
<dbReference type="RefSeq" id="XP_033350928.1">
    <property type="nucleotide sequence ID" value="XM_033495037.1"/>
</dbReference>
<evidence type="ECO:0000256" key="9">
    <source>
        <dbReference type="ARBA" id="ARBA00023315"/>
    </source>
</evidence>
<protein>
    <submittedName>
        <fullName evidence="13">N-acetyltransferase ESCO2 isoform X1</fullName>
    </submittedName>
</protein>
<dbReference type="InterPro" id="IPR028009">
    <property type="entry name" value="ESCO_Acetyltransf_dom"/>
</dbReference>
<evidence type="ECO:0000259" key="11">
    <source>
        <dbReference type="Pfam" id="PF13880"/>
    </source>
</evidence>
<evidence type="ECO:0000256" key="3">
    <source>
        <dbReference type="ARBA" id="ARBA00022679"/>
    </source>
</evidence>
<evidence type="ECO:0000256" key="5">
    <source>
        <dbReference type="ARBA" id="ARBA00022771"/>
    </source>
</evidence>
<dbReference type="GO" id="GO:0061733">
    <property type="term" value="F:protein-lysine-acetyltransferase activity"/>
    <property type="evidence" value="ECO:0007669"/>
    <property type="project" value="TreeGrafter"/>
</dbReference>
<dbReference type="AlphaFoldDB" id="A0A6J3KCR6"/>
<proteinExistence type="inferred from homology"/>
<organism evidence="12 13">
    <name type="scientific">Bombus vosnesenskii</name>
    <dbReference type="NCBI Taxonomy" id="207650"/>
    <lineage>
        <taxon>Eukaryota</taxon>
        <taxon>Metazoa</taxon>
        <taxon>Ecdysozoa</taxon>
        <taxon>Arthropoda</taxon>
        <taxon>Hexapoda</taxon>
        <taxon>Insecta</taxon>
        <taxon>Pterygota</taxon>
        <taxon>Neoptera</taxon>
        <taxon>Endopterygota</taxon>
        <taxon>Hymenoptera</taxon>
        <taxon>Apocrita</taxon>
        <taxon>Aculeata</taxon>
        <taxon>Apoidea</taxon>
        <taxon>Anthophila</taxon>
        <taxon>Apidae</taxon>
        <taxon>Bombus</taxon>
        <taxon>Pyrobombus</taxon>
    </lineage>
</organism>
<evidence type="ECO:0000259" key="10">
    <source>
        <dbReference type="Pfam" id="PF13878"/>
    </source>
</evidence>